<accession>A0A934HV71</accession>
<dbReference type="AlphaFoldDB" id="A0A934HV71"/>
<feature type="transmembrane region" description="Helical" evidence="6">
    <location>
        <begin position="207"/>
        <end position="227"/>
    </location>
</feature>
<keyword evidence="3 6" id="KW-0812">Transmembrane</keyword>
<dbReference type="PANTHER" id="PTHR43723:SF1">
    <property type="entry name" value="COBALT TRANSPORT PROTEIN CBIQ"/>
    <property type="match status" value="1"/>
</dbReference>
<evidence type="ECO:0000256" key="2">
    <source>
        <dbReference type="ARBA" id="ARBA00022475"/>
    </source>
</evidence>
<feature type="transmembrane region" description="Helical" evidence="6">
    <location>
        <begin position="20"/>
        <end position="49"/>
    </location>
</feature>
<keyword evidence="2" id="KW-1003">Cell membrane</keyword>
<keyword evidence="5 6" id="KW-0472">Membrane</keyword>
<dbReference type="GO" id="GO:0006824">
    <property type="term" value="P:cobalt ion transport"/>
    <property type="evidence" value="ECO:0007669"/>
    <property type="project" value="InterPro"/>
</dbReference>
<dbReference type="InterPro" id="IPR003339">
    <property type="entry name" value="ABC/ECF_trnsptr_transmembrane"/>
</dbReference>
<dbReference type="GO" id="GO:0043190">
    <property type="term" value="C:ATP-binding cassette (ABC) transporter complex"/>
    <property type="evidence" value="ECO:0007669"/>
    <property type="project" value="InterPro"/>
</dbReference>
<protein>
    <submittedName>
        <fullName evidence="7">Cobalt ECF transporter T component CbiQ</fullName>
    </submittedName>
</protein>
<comment type="caution">
    <text evidence="7">The sequence shown here is derived from an EMBL/GenBank/DDBJ whole genome shotgun (WGS) entry which is preliminary data.</text>
</comment>
<evidence type="ECO:0000256" key="6">
    <source>
        <dbReference type="SAM" id="Phobius"/>
    </source>
</evidence>
<reference evidence="7" key="1">
    <citation type="submission" date="2020-12" db="EMBL/GenBank/DDBJ databases">
        <title>Clostridium thailandense sp. nov., a novel acetogenic bacterium isolated from peat land soil in Thailand.</title>
        <authorList>
            <person name="Chaikitkaew S."/>
            <person name="Birkeland N.K."/>
        </authorList>
    </citation>
    <scope>NUCLEOTIDE SEQUENCE</scope>
    <source>
        <strain evidence="7">DSM 17425</strain>
    </source>
</reference>
<dbReference type="InterPro" id="IPR012809">
    <property type="entry name" value="ECF_CbiQ"/>
</dbReference>
<evidence type="ECO:0000256" key="1">
    <source>
        <dbReference type="ARBA" id="ARBA00004651"/>
    </source>
</evidence>
<dbReference type="InterPro" id="IPR052770">
    <property type="entry name" value="Cobalt_transport_CbiQ"/>
</dbReference>
<dbReference type="NCBIfam" id="TIGR02454">
    <property type="entry name" value="ECF_T_CbiQ"/>
    <property type="match status" value="1"/>
</dbReference>
<evidence type="ECO:0000256" key="5">
    <source>
        <dbReference type="ARBA" id="ARBA00023136"/>
    </source>
</evidence>
<dbReference type="Proteomes" id="UP000622687">
    <property type="component" value="Unassembled WGS sequence"/>
</dbReference>
<name>A0A934HV71_9CLOT</name>
<evidence type="ECO:0000256" key="3">
    <source>
        <dbReference type="ARBA" id="ARBA00022692"/>
    </source>
</evidence>
<evidence type="ECO:0000256" key="4">
    <source>
        <dbReference type="ARBA" id="ARBA00022989"/>
    </source>
</evidence>
<keyword evidence="4 6" id="KW-1133">Transmembrane helix</keyword>
<dbReference type="Pfam" id="PF02361">
    <property type="entry name" value="CbiQ"/>
    <property type="match status" value="1"/>
</dbReference>
<sequence>MALSKISKLSDIHPGEKMLLSIFPIAAIGFSHSAVPIILNIIVFIILHAYSKNNRKIVTKFTLEIGAFAAFSSITFVFDYGLSYCAIILLKSLSAGLCLSFFSLTTPIDDVLLILSKHNWLKDLCDITKSMERFLVVIDEEYYILYNSIKSRGGFDGFKLRIRNTGKMAGLLFINTMNRWKSIKDGIDSRGYRGYTPYLAKEFNFSFFRLGAVCLYTITLTLAIYTFNNNSILFK</sequence>
<dbReference type="PANTHER" id="PTHR43723">
    <property type="entry name" value="COBALT TRANSPORT PROTEIN CBIQ"/>
    <property type="match status" value="1"/>
</dbReference>
<gene>
    <name evidence="7" type="primary">cbiQ</name>
    <name evidence="7" type="ORF">I6U51_00445</name>
</gene>
<evidence type="ECO:0000313" key="7">
    <source>
        <dbReference type="EMBL" id="MBI6871172.1"/>
    </source>
</evidence>
<comment type="subcellular location">
    <subcellularLocation>
        <location evidence="1">Cell membrane</location>
        <topology evidence="1">Multi-pass membrane protein</topology>
    </subcellularLocation>
</comment>
<keyword evidence="8" id="KW-1185">Reference proteome</keyword>
<dbReference type="CDD" id="cd16914">
    <property type="entry name" value="EcfT"/>
    <property type="match status" value="1"/>
</dbReference>
<proteinExistence type="predicted"/>
<organism evidence="7 8">
    <name type="scientific">Clostridium aciditolerans</name>
    <dbReference type="NCBI Taxonomy" id="339861"/>
    <lineage>
        <taxon>Bacteria</taxon>
        <taxon>Bacillati</taxon>
        <taxon>Bacillota</taxon>
        <taxon>Clostridia</taxon>
        <taxon>Eubacteriales</taxon>
        <taxon>Clostridiaceae</taxon>
        <taxon>Clostridium</taxon>
    </lineage>
</organism>
<evidence type="ECO:0000313" key="8">
    <source>
        <dbReference type="Proteomes" id="UP000622687"/>
    </source>
</evidence>
<dbReference type="EMBL" id="JAEEGB010000001">
    <property type="protein sequence ID" value="MBI6871172.1"/>
    <property type="molecule type" value="Genomic_DNA"/>
</dbReference>